<evidence type="ECO:0000313" key="2">
    <source>
        <dbReference type="Proteomes" id="UP000295727"/>
    </source>
</evidence>
<dbReference type="RefSeq" id="WP_134752123.1">
    <property type="nucleotide sequence ID" value="NZ_CP038149.1"/>
</dbReference>
<gene>
    <name evidence="1" type="ORF">E1956_19675</name>
</gene>
<sequence length="138" mass="14109">MNGSWFRANRAAAQSASTASAHQIASIVATLGLSAIMRSEYQPCSLSADMTATLAGYLYGFSAAICTAWAIADQGVAMDAGCLAIALIYPRIAGTQWANPESDSAAFHRGADAGRADGEQYVTSGVNGSLLPAMLATG</sequence>
<dbReference type="OrthoDB" id="9022952at2"/>
<keyword evidence="2" id="KW-1185">Reference proteome</keyword>
<evidence type="ECO:0000313" key="1">
    <source>
        <dbReference type="EMBL" id="QBQ99408.1"/>
    </source>
</evidence>
<dbReference type="EMBL" id="CP038149">
    <property type="protein sequence ID" value="QBQ99408.1"/>
    <property type="molecule type" value="Genomic_DNA"/>
</dbReference>
<dbReference type="KEGG" id="ppai:E1956_19675"/>
<protein>
    <submittedName>
        <fullName evidence="1">Uncharacterized protein</fullName>
    </submittedName>
</protein>
<proteinExistence type="predicted"/>
<dbReference type="Proteomes" id="UP000295727">
    <property type="component" value="Chromosome 2"/>
</dbReference>
<accession>A0A4P7CTR2</accession>
<dbReference type="AlphaFoldDB" id="A0A4P7CTR2"/>
<organism evidence="1 2">
    <name type="scientific">Paraburkholderia pallida</name>
    <dbReference type="NCBI Taxonomy" id="2547399"/>
    <lineage>
        <taxon>Bacteria</taxon>
        <taxon>Pseudomonadati</taxon>
        <taxon>Pseudomonadota</taxon>
        <taxon>Betaproteobacteria</taxon>
        <taxon>Burkholderiales</taxon>
        <taxon>Burkholderiaceae</taxon>
        <taxon>Paraburkholderia</taxon>
    </lineage>
</organism>
<name>A0A4P7CTR2_9BURK</name>
<reference evidence="1 2" key="1">
    <citation type="submission" date="2019-03" db="EMBL/GenBank/DDBJ databases">
        <title>Paraburkholderia sp. 7MH5, isolated from subtropical forest soil.</title>
        <authorList>
            <person name="Gao Z.-H."/>
            <person name="Qiu L.-H."/>
        </authorList>
    </citation>
    <scope>NUCLEOTIDE SEQUENCE [LARGE SCALE GENOMIC DNA]</scope>
    <source>
        <strain evidence="1 2">7MH5</strain>
    </source>
</reference>